<sequence>SANTGMSKDDKKEINFVHRDKFLAEMFLKAERSVKPHTTFQVNPLKKTHILPDTPTTMDPSIVMAKIKEPGFADTTVVKLNMDPHGKKEDLWDPEAEEDLPMHSMRLLPSGTEWRLNEMYEVKLVFTESKAAMHAIHNTDRMNHIAMATDGTASSGLGRHGKRK</sequence>
<proteinExistence type="predicted"/>
<reference evidence="1" key="2">
    <citation type="submission" date="2025-09" db="UniProtKB">
        <authorList>
            <consortium name="Ensembl"/>
        </authorList>
    </citation>
    <scope>IDENTIFICATION</scope>
</reference>
<accession>A0A3Q2YX81</accession>
<keyword evidence="2" id="KW-1185">Reference proteome</keyword>
<evidence type="ECO:0000313" key="1">
    <source>
        <dbReference type="Ensembl" id="ENSHCOP00000022779.1"/>
    </source>
</evidence>
<reference evidence="1" key="1">
    <citation type="submission" date="2025-08" db="UniProtKB">
        <authorList>
            <consortium name="Ensembl"/>
        </authorList>
    </citation>
    <scope>IDENTIFICATION</scope>
</reference>
<name>A0A3Q2YX81_HIPCM</name>
<dbReference type="Proteomes" id="UP000264820">
    <property type="component" value="Unplaced"/>
</dbReference>
<evidence type="ECO:0000313" key="2">
    <source>
        <dbReference type="Proteomes" id="UP000264820"/>
    </source>
</evidence>
<protein>
    <submittedName>
        <fullName evidence="1">Uncharacterized protein</fullName>
    </submittedName>
</protein>
<organism evidence="1 2">
    <name type="scientific">Hippocampus comes</name>
    <name type="common">Tiger tail seahorse</name>
    <dbReference type="NCBI Taxonomy" id="109280"/>
    <lineage>
        <taxon>Eukaryota</taxon>
        <taxon>Metazoa</taxon>
        <taxon>Chordata</taxon>
        <taxon>Craniata</taxon>
        <taxon>Vertebrata</taxon>
        <taxon>Euteleostomi</taxon>
        <taxon>Actinopterygii</taxon>
        <taxon>Neopterygii</taxon>
        <taxon>Teleostei</taxon>
        <taxon>Neoteleostei</taxon>
        <taxon>Acanthomorphata</taxon>
        <taxon>Syngnathiaria</taxon>
        <taxon>Syngnathiformes</taxon>
        <taxon>Syngnathoidei</taxon>
        <taxon>Syngnathidae</taxon>
        <taxon>Hippocampus</taxon>
    </lineage>
</organism>
<dbReference type="AlphaFoldDB" id="A0A3Q2YX81"/>
<dbReference type="Ensembl" id="ENSHCOT00000000199.1">
    <property type="protein sequence ID" value="ENSHCOP00000022779.1"/>
    <property type="gene ID" value="ENSHCOG00000010755.1"/>
</dbReference>